<dbReference type="RefSeq" id="WP_095796799.1">
    <property type="nucleotide sequence ID" value="NZ_CAUREL010000002.1"/>
</dbReference>
<dbReference type="EC" id="2.4.-.-" evidence="5"/>
<dbReference type="GO" id="GO:0016757">
    <property type="term" value="F:glycosyltransferase activity"/>
    <property type="evidence" value="ECO:0007669"/>
    <property type="project" value="UniProtKB-KW"/>
</dbReference>
<keyword evidence="1 5" id="KW-0328">Glycosyltransferase</keyword>
<gene>
    <name evidence="5" type="ORF">VVR66_04995</name>
</gene>
<dbReference type="EMBL" id="JAYWLU010000004">
    <property type="protein sequence ID" value="MEX3594062.1"/>
    <property type="molecule type" value="Genomic_DNA"/>
</dbReference>
<dbReference type="InterPro" id="IPR001296">
    <property type="entry name" value="Glyco_trans_1"/>
</dbReference>
<sequence>MRILHIVNDADTGGAQTLIEQLLRVTRPGDEAHLLVLLSPASLSSRLESVATSTTYSGMSRKSVVPAKGVRDVLRLVKKHKIDVVHSHLHQSDLINELTPHGRPRVSTLHSSLDVSSNPVAKVVWRTVAGLSGRFEAVVACSASAKDFAAKLGYRFPVNQMRIVHNGSATASAPAPEPSGDPVFVHLARFAEPKDHPNLFRAFARVRERVPGATLVCAGHGVDNDNRELTRELDRLGIRDAVSLLGPVDNVRELIRTAHAVVFSSYHEALPMAGIEAIGEGVPVITTDTGDAKDLTVDERAVVPVRNSEALAEAMTWYVQQSPEGREHMRQASWDRAATEFDALVTADTYRQLYVQLL</sequence>
<dbReference type="SUPFAM" id="SSF53756">
    <property type="entry name" value="UDP-Glycosyltransferase/glycogen phosphorylase"/>
    <property type="match status" value="1"/>
</dbReference>
<evidence type="ECO:0000259" key="3">
    <source>
        <dbReference type="Pfam" id="PF00534"/>
    </source>
</evidence>
<accession>A0ABV3V0Q7</accession>
<organism evidence="5 6">
    <name type="scientific">Kocuria carniphila</name>
    <dbReference type="NCBI Taxonomy" id="262208"/>
    <lineage>
        <taxon>Bacteria</taxon>
        <taxon>Bacillati</taxon>
        <taxon>Actinomycetota</taxon>
        <taxon>Actinomycetes</taxon>
        <taxon>Micrococcales</taxon>
        <taxon>Micrococcaceae</taxon>
        <taxon>Kocuria</taxon>
    </lineage>
</organism>
<reference evidence="5 6" key="1">
    <citation type="journal article" date="2024" name="Fungal Genet. Biol.">
        <title>The porcine skin microbiome exhibits broad fungal antagonism.</title>
        <authorList>
            <person name="De La Cruz K.F."/>
            <person name="Townsend E.C."/>
            <person name="Alex Cheong J.Z."/>
            <person name="Salamzade R."/>
            <person name="Liu A."/>
            <person name="Sandstrom S."/>
            <person name="Davila E."/>
            <person name="Huang L."/>
            <person name="Xu K.H."/>
            <person name="Wu S.Y."/>
            <person name="Meudt J.J."/>
            <person name="Shanmuganayagam D."/>
            <person name="Gibson A.L.F."/>
            <person name="Kalan L.R."/>
        </authorList>
    </citation>
    <scope>NUCLEOTIDE SEQUENCE [LARGE SCALE GENOMIC DNA]</scope>
    <source>
        <strain evidence="5 6">LK2625</strain>
    </source>
</reference>
<protein>
    <submittedName>
        <fullName evidence="5">Glycosyltransferase</fullName>
        <ecNumber evidence="5">2.4.-.-</ecNumber>
    </submittedName>
</protein>
<dbReference type="InterPro" id="IPR028098">
    <property type="entry name" value="Glyco_trans_4-like_N"/>
</dbReference>
<keyword evidence="6" id="KW-1185">Reference proteome</keyword>
<comment type="caution">
    <text evidence="5">The sequence shown here is derived from an EMBL/GenBank/DDBJ whole genome shotgun (WGS) entry which is preliminary data.</text>
</comment>
<dbReference type="Gene3D" id="3.40.50.2000">
    <property type="entry name" value="Glycogen Phosphorylase B"/>
    <property type="match status" value="2"/>
</dbReference>
<dbReference type="Proteomes" id="UP001558481">
    <property type="component" value="Unassembled WGS sequence"/>
</dbReference>
<evidence type="ECO:0000313" key="5">
    <source>
        <dbReference type="EMBL" id="MEX3594062.1"/>
    </source>
</evidence>
<evidence type="ECO:0000259" key="4">
    <source>
        <dbReference type="Pfam" id="PF13439"/>
    </source>
</evidence>
<evidence type="ECO:0000313" key="6">
    <source>
        <dbReference type="Proteomes" id="UP001558481"/>
    </source>
</evidence>
<dbReference type="Pfam" id="PF00534">
    <property type="entry name" value="Glycos_transf_1"/>
    <property type="match status" value="1"/>
</dbReference>
<evidence type="ECO:0000256" key="1">
    <source>
        <dbReference type="ARBA" id="ARBA00022676"/>
    </source>
</evidence>
<name>A0ABV3V0Q7_9MICC</name>
<keyword evidence="2 5" id="KW-0808">Transferase</keyword>
<dbReference type="PANTHER" id="PTHR12526">
    <property type="entry name" value="GLYCOSYLTRANSFERASE"/>
    <property type="match status" value="1"/>
</dbReference>
<proteinExistence type="predicted"/>
<feature type="domain" description="Glycosyl transferase family 1" evidence="3">
    <location>
        <begin position="174"/>
        <end position="332"/>
    </location>
</feature>
<dbReference type="PANTHER" id="PTHR12526:SF630">
    <property type="entry name" value="GLYCOSYLTRANSFERASE"/>
    <property type="match status" value="1"/>
</dbReference>
<dbReference type="Pfam" id="PF13439">
    <property type="entry name" value="Glyco_transf_4"/>
    <property type="match status" value="1"/>
</dbReference>
<evidence type="ECO:0000256" key="2">
    <source>
        <dbReference type="ARBA" id="ARBA00022679"/>
    </source>
</evidence>
<feature type="domain" description="Glycosyltransferase subfamily 4-like N-terminal" evidence="4">
    <location>
        <begin position="13"/>
        <end position="167"/>
    </location>
</feature>